<dbReference type="InterPro" id="IPR014914">
    <property type="entry name" value="RES_dom"/>
</dbReference>
<name>A0ABW2SAU2_9BURK</name>
<dbReference type="Pfam" id="PF08808">
    <property type="entry name" value="RES"/>
    <property type="match status" value="1"/>
</dbReference>
<dbReference type="Proteomes" id="UP001596457">
    <property type="component" value="Unassembled WGS sequence"/>
</dbReference>
<protein>
    <submittedName>
        <fullName evidence="2">RES family NAD+ phosphorylase</fullName>
    </submittedName>
</protein>
<evidence type="ECO:0000313" key="3">
    <source>
        <dbReference type="Proteomes" id="UP001596457"/>
    </source>
</evidence>
<accession>A0ABW2SAU2</accession>
<sequence>MTASLWRIATDTRDHEAHDLSGKGAEKTGGRWNRPGRPLVYSANSIALACLETVVHLGAGGLPLNRFLVRISVPDDIWRTRKTRTAVDLPVGWGAIPECKVSLDVGDAWLKQSESALLVVPSAIIPEECNVLINPAHPNARRITAVKVRPWTYDQRLVG</sequence>
<reference evidence="3" key="1">
    <citation type="journal article" date="2019" name="Int. J. Syst. Evol. Microbiol.">
        <title>The Global Catalogue of Microorganisms (GCM) 10K type strain sequencing project: providing services to taxonomists for standard genome sequencing and annotation.</title>
        <authorList>
            <consortium name="The Broad Institute Genomics Platform"/>
            <consortium name="The Broad Institute Genome Sequencing Center for Infectious Disease"/>
            <person name="Wu L."/>
            <person name="Ma J."/>
        </authorList>
    </citation>
    <scope>NUCLEOTIDE SEQUENCE [LARGE SCALE GENOMIC DNA]</scope>
    <source>
        <strain evidence="3">CCUG 53903</strain>
    </source>
</reference>
<evidence type="ECO:0000313" key="2">
    <source>
        <dbReference type="EMBL" id="MFC7460585.1"/>
    </source>
</evidence>
<proteinExistence type="predicted"/>
<keyword evidence="3" id="KW-1185">Reference proteome</keyword>
<organism evidence="2 3">
    <name type="scientific">Hydrogenophaga defluvii</name>
    <dbReference type="NCBI Taxonomy" id="249410"/>
    <lineage>
        <taxon>Bacteria</taxon>
        <taxon>Pseudomonadati</taxon>
        <taxon>Pseudomonadota</taxon>
        <taxon>Betaproteobacteria</taxon>
        <taxon>Burkholderiales</taxon>
        <taxon>Comamonadaceae</taxon>
        <taxon>Hydrogenophaga</taxon>
    </lineage>
</organism>
<dbReference type="SMART" id="SM00953">
    <property type="entry name" value="RES"/>
    <property type="match status" value="1"/>
</dbReference>
<feature type="domain" description="RES" evidence="1">
    <location>
        <begin position="19"/>
        <end position="147"/>
    </location>
</feature>
<dbReference type="EMBL" id="JBHTBZ010000017">
    <property type="protein sequence ID" value="MFC7460585.1"/>
    <property type="molecule type" value="Genomic_DNA"/>
</dbReference>
<dbReference type="RefSeq" id="WP_382199965.1">
    <property type="nucleotide sequence ID" value="NZ_JBHTBZ010000017.1"/>
</dbReference>
<gene>
    <name evidence="2" type="ORF">ACFQU0_09110</name>
</gene>
<evidence type="ECO:0000259" key="1">
    <source>
        <dbReference type="SMART" id="SM00953"/>
    </source>
</evidence>
<comment type="caution">
    <text evidence="2">The sequence shown here is derived from an EMBL/GenBank/DDBJ whole genome shotgun (WGS) entry which is preliminary data.</text>
</comment>